<gene>
    <name evidence="2" type="ORF">KVT40_003335</name>
</gene>
<comment type="caution">
    <text evidence="2">The sequence shown here is derived from an EMBL/GenBank/DDBJ whole genome shotgun (WGS) entry which is preliminary data.</text>
</comment>
<feature type="compositionally biased region" description="Polar residues" evidence="1">
    <location>
        <begin position="57"/>
        <end position="74"/>
    </location>
</feature>
<keyword evidence="3" id="KW-1185">Reference proteome</keyword>
<feature type="region of interest" description="Disordered" evidence="1">
    <location>
        <begin position="38"/>
        <end position="169"/>
    </location>
</feature>
<sequence>MSCHASNTDDPGTGTGNYVRVTNGSYGLIEEVPDDYVPRRINRPPVQRELTPFDSLTPITSRRFNKDAANNTRDSGMGESFISSIAPQDMGLTPARNNSASPCPAPTNAAAAATLGAPQDTPQEHLPPPSIKRERDADGDTEDPANTSGGVSLKKKAKKRLTAAEKEEKKRLQELKLKRMEELRAQGGESMDQPFALDD</sequence>
<organism evidence="2 3">
    <name type="scientific">Elsinoe batatas</name>
    <dbReference type="NCBI Taxonomy" id="2601811"/>
    <lineage>
        <taxon>Eukaryota</taxon>
        <taxon>Fungi</taxon>
        <taxon>Dikarya</taxon>
        <taxon>Ascomycota</taxon>
        <taxon>Pezizomycotina</taxon>
        <taxon>Dothideomycetes</taxon>
        <taxon>Dothideomycetidae</taxon>
        <taxon>Myriangiales</taxon>
        <taxon>Elsinoaceae</taxon>
        <taxon>Elsinoe</taxon>
    </lineage>
</organism>
<protein>
    <submittedName>
        <fullName evidence="2">Uncharacterized protein</fullName>
    </submittedName>
</protein>
<dbReference type="Proteomes" id="UP000809789">
    <property type="component" value="Unassembled WGS sequence"/>
</dbReference>
<dbReference type="AlphaFoldDB" id="A0A8K0L8K8"/>
<name>A0A8K0L8K8_9PEZI</name>
<dbReference type="EMBL" id="JAESVG020000003">
    <property type="protein sequence ID" value="KAG8629470.1"/>
    <property type="molecule type" value="Genomic_DNA"/>
</dbReference>
<accession>A0A8K0L8K8</accession>
<feature type="compositionally biased region" description="Low complexity" evidence="1">
    <location>
        <begin position="97"/>
        <end position="114"/>
    </location>
</feature>
<evidence type="ECO:0000313" key="3">
    <source>
        <dbReference type="Proteomes" id="UP000809789"/>
    </source>
</evidence>
<dbReference type="OrthoDB" id="10346343at2759"/>
<evidence type="ECO:0000313" key="2">
    <source>
        <dbReference type="EMBL" id="KAG8629470.1"/>
    </source>
</evidence>
<reference evidence="2" key="1">
    <citation type="submission" date="2021-07" db="EMBL/GenBank/DDBJ databases">
        <title>Elsinoe batatas strain:CRI-CJ2 Genome sequencing and assembly.</title>
        <authorList>
            <person name="Huang L."/>
        </authorList>
    </citation>
    <scope>NUCLEOTIDE SEQUENCE</scope>
    <source>
        <strain evidence="2">CRI-CJ2</strain>
    </source>
</reference>
<proteinExistence type="predicted"/>
<evidence type="ECO:0000256" key="1">
    <source>
        <dbReference type="SAM" id="MobiDB-lite"/>
    </source>
</evidence>